<dbReference type="RefSeq" id="WP_097153597.1">
    <property type="nucleotide sequence ID" value="NZ_OBEL01000002.1"/>
</dbReference>
<feature type="transmembrane region" description="Helical" evidence="7">
    <location>
        <begin position="156"/>
        <end position="179"/>
    </location>
</feature>
<dbReference type="Gene3D" id="1.10.3720.10">
    <property type="entry name" value="MetI-like"/>
    <property type="match status" value="2"/>
</dbReference>
<dbReference type="OrthoDB" id="9815258at2"/>
<keyword evidence="4 7" id="KW-0812">Transmembrane</keyword>
<evidence type="ECO:0000256" key="1">
    <source>
        <dbReference type="ARBA" id="ARBA00004651"/>
    </source>
</evidence>
<accession>A0A285PCR2</accession>
<keyword evidence="2 7" id="KW-0813">Transport</keyword>
<evidence type="ECO:0000256" key="6">
    <source>
        <dbReference type="ARBA" id="ARBA00023136"/>
    </source>
</evidence>
<feature type="transmembrane region" description="Helical" evidence="7">
    <location>
        <begin position="449"/>
        <end position="467"/>
    </location>
</feature>
<dbReference type="PANTHER" id="PTHR47737:SF1">
    <property type="entry name" value="GLYCINE BETAINE_PROLINE BETAINE TRANSPORT SYSTEM PERMEASE PROTEIN PROW"/>
    <property type="match status" value="1"/>
</dbReference>
<dbReference type="GO" id="GO:0043190">
    <property type="term" value="C:ATP-binding cassette (ABC) transporter complex"/>
    <property type="evidence" value="ECO:0007669"/>
    <property type="project" value="TreeGrafter"/>
</dbReference>
<feature type="transmembrane region" description="Helical" evidence="7">
    <location>
        <begin position="131"/>
        <end position="150"/>
    </location>
</feature>
<evidence type="ECO:0000256" key="5">
    <source>
        <dbReference type="ARBA" id="ARBA00022989"/>
    </source>
</evidence>
<organism evidence="9 10">
    <name type="scientific">Cohaesibacter gelatinilyticus</name>
    <dbReference type="NCBI Taxonomy" id="372072"/>
    <lineage>
        <taxon>Bacteria</taxon>
        <taxon>Pseudomonadati</taxon>
        <taxon>Pseudomonadota</taxon>
        <taxon>Alphaproteobacteria</taxon>
        <taxon>Hyphomicrobiales</taxon>
        <taxon>Cohaesibacteraceae</taxon>
    </lineage>
</organism>
<keyword evidence="6 7" id="KW-0472">Membrane</keyword>
<feature type="transmembrane region" description="Helical" evidence="7">
    <location>
        <begin position="107"/>
        <end position="124"/>
    </location>
</feature>
<dbReference type="GO" id="GO:0015226">
    <property type="term" value="F:carnitine transmembrane transporter activity"/>
    <property type="evidence" value="ECO:0007669"/>
    <property type="project" value="TreeGrafter"/>
</dbReference>
<evidence type="ECO:0000256" key="2">
    <source>
        <dbReference type="ARBA" id="ARBA00022448"/>
    </source>
</evidence>
<feature type="transmembrane region" description="Helical" evidence="7">
    <location>
        <begin position="311"/>
        <end position="328"/>
    </location>
</feature>
<evidence type="ECO:0000256" key="4">
    <source>
        <dbReference type="ARBA" id="ARBA00022692"/>
    </source>
</evidence>
<dbReference type="PROSITE" id="PS50928">
    <property type="entry name" value="ABC_TM1"/>
    <property type="match status" value="2"/>
</dbReference>
<dbReference type="GO" id="GO:0015871">
    <property type="term" value="P:choline transport"/>
    <property type="evidence" value="ECO:0007669"/>
    <property type="project" value="TreeGrafter"/>
</dbReference>
<dbReference type="SUPFAM" id="SSF161098">
    <property type="entry name" value="MetI-like"/>
    <property type="match status" value="2"/>
</dbReference>
<feature type="transmembrane region" description="Helical" evidence="7">
    <location>
        <begin position="287"/>
        <end position="305"/>
    </location>
</feature>
<evidence type="ECO:0000313" key="10">
    <source>
        <dbReference type="Proteomes" id="UP000219439"/>
    </source>
</evidence>
<dbReference type="CDD" id="cd06261">
    <property type="entry name" value="TM_PBP2"/>
    <property type="match status" value="2"/>
</dbReference>
<feature type="transmembrane region" description="Helical" evidence="7">
    <location>
        <begin position="474"/>
        <end position="497"/>
    </location>
</feature>
<sequence length="664" mass="72100">MNWRMEMRSLITPGFIVLTVILGTYGRDLAKWLDARWLIKVPSAWIIKFNTYISAGMKWLVEDAAIGPLSFTDLTRALAWLIEQPYDFVLALLATGFTVGQGADVQTILPAISWIVVTTAVIALGHYCRDWGLAALVGTCFLYLAIFGQWDSAMVTLASVVIAVPIGAVGGLLTGIWAYRHPVGERILSPILDLMQTIPIFAYLVPILFMFGFGPVSALVATIIYATPPMVRVTILALKAVDPEIVDFGRITGATQRQLMWRILVPSASPTLMVGVNQVIMLTLNMVIIASMIGAGGLGFDVLAALRRLDIGAGFEAGIAIVVLAIAIDRLSHAMQKRVGQIHKAATGSWFSRHKRTILVVGLLLVTWLLGQFAPFLLKYPDGQILTTGTFWNDTIKYLNVNFFDLFEALKVFFLHWFMLPIKRVMLGIPWPVAIALLTFLGWRAGGWRLALLCGGLSALIALSGLWTKAMVTVYLCGASVILATLIGVPLGILAALNKRAGVVIDLFIDTLQTLPSFVYLIPVVMLFRVGDFAAMIAIVLYALAPAVRYAAHGVRGVGQELIEAGQVCGCTKAQLLRHIRLPMALPEILLGLNQTIMLALSMLVITALVGTRDLGQEVYIALTKADIGRGLVAGLAIAFIAIIADRLVKAGARGARERFGLER</sequence>
<comment type="similarity">
    <text evidence="7">Belongs to the binding-protein-dependent transport system permease family.</text>
</comment>
<dbReference type="GO" id="GO:0031460">
    <property type="term" value="P:glycine betaine transport"/>
    <property type="evidence" value="ECO:0007669"/>
    <property type="project" value="TreeGrafter"/>
</dbReference>
<dbReference type="InterPro" id="IPR000515">
    <property type="entry name" value="MetI-like"/>
</dbReference>
<feature type="transmembrane region" description="Helical" evidence="7">
    <location>
        <begin position="517"/>
        <end position="544"/>
    </location>
</feature>
<dbReference type="EMBL" id="OBEL01000002">
    <property type="protein sequence ID" value="SNZ19238.1"/>
    <property type="molecule type" value="Genomic_DNA"/>
</dbReference>
<evidence type="ECO:0000313" key="9">
    <source>
        <dbReference type="EMBL" id="SNZ19238.1"/>
    </source>
</evidence>
<feature type="transmembrane region" description="Helical" evidence="7">
    <location>
        <begin position="358"/>
        <end position="378"/>
    </location>
</feature>
<dbReference type="Proteomes" id="UP000219439">
    <property type="component" value="Unassembled WGS sequence"/>
</dbReference>
<dbReference type="PANTHER" id="PTHR47737">
    <property type="entry name" value="GLYCINE BETAINE/PROLINE BETAINE TRANSPORT SYSTEM PERMEASE PROTEIN PROW"/>
    <property type="match status" value="1"/>
</dbReference>
<keyword evidence="3" id="KW-1003">Cell membrane</keyword>
<dbReference type="AlphaFoldDB" id="A0A285PCR2"/>
<dbReference type="InterPro" id="IPR035906">
    <property type="entry name" value="MetI-like_sf"/>
</dbReference>
<gene>
    <name evidence="9" type="ORF">SAMN06265368_2318</name>
</gene>
<feature type="domain" description="ABC transmembrane type-1" evidence="8">
    <location>
        <begin position="470"/>
        <end position="649"/>
    </location>
</feature>
<name>A0A285PCR2_9HYPH</name>
<evidence type="ECO:0000259" key="8">
    <source>
        <dbReference type="PROSITE" id="PS50928"/>
    </source>
</evidence>
<dbReference type="Pfam" id="PF00528">
    <property type="entry name" value="BPD_transp_1"/>
    <property type="match status" value="2"/>
</dbReference>
<feature type="transmembrane region" description="Helical" evidence="7">
    <location>
        <begin position="631"/>
        <end position="649"/>
    </location>
</feature>
<comment type="subcellular location">
    <subcellularLocation>
        <location evidence="1 7">Cell membrane</location>
        <topology evidence="1 7">Multi-pass membrane protein</topology>
    </subcellularLocation>
</comment>
<feature type="domain" description="ABC transmembrane type-1" evidence="8">
    <location>
        <begin position="149"/>
        <end position="332"/>
    </location>
</feature>
<feature type="transmembrane region" description="Helical" evidence="7">
    <location>
        <begin position="589"/>
        <end position="611"/>
    </location>
</feature>
<reference evidence="9 10" key="1">
    <citation type="submission" date="2017-09" db="EMBL/GenBank/DDBJ databases">
        <authorList>
            <person name="Ehlers B."/>
            <person name="Leendertz F.H."/>
        </authorList>
    </citation>
    <scope>NUCLEOTIDE SEQUENCE [LARGE SCALE GENOMIC DNA]</scope>
    <source>
        <strain evidence="9 10">DSM 18289</strain>
    </source>
</reference>
<feature type="transmembrane region" description="Helical" evidence="7">
    <location>
        <begin position="398"/>
        <end position="418"/>
    </location>
</feature>
<keyword evidence="10" id="KW-1185">Reference proteome</keyword>
<evidence type="ECO:0000256" key="3">
    <source>
        <dbReference type="ARBA" id="ARBA00022475"/>
    </source>
</evidence>
<evidence type="ECO:0000256" key="7">
    <source>
        <dbReference type="RuleBase" id="RU363032"/>
    </source>
</evidence>
<feature type="transmembrane region" description="Helical" evidence="7">
    <location>
        <begin position="200"/>
        <end position="226"/>
    </location>
</feature>
<protein>
    <submittedName>
        <fullName evidence="9">Glycine betaine/proline transport system permease protein</fullName>
    </submittedName>
</protein>
<dbReference type="GO" id="GO:0005275">
    <property type="term" value="F:amine transmembrane transporter activity"/>
    <property type="evidence" value="ECO:0007669"/>
    <property type="project" value="TreeGrafter"/>
</dbReference>
<proteinExistence type="inferred from homology"/>
<keyword evidence="5 7" id="KW-1133">Transmembrane helix</keyword>